<feature type="transmembrane region" description="Helical" evidence="1">
    <location>
        <begin position="7"/>
        <end position="25"/>
    </location>
</feature>
<sequence length="243" mass="27563">MKSVSNFAAFVLVPACGVFFLWWGLAKIVDGGALSGAIASIFALAAFGFSAQWAVMRFMADPRGDFSSEGTTIRPRKLFDVLSLFWMGSAVLAAGLFVTFAPFGYVDIPTYRSSTPWMMVFILVTGVATLWRMIAHGGDCYLRLTPDRCEVWNGPWLAFRRANWEDIEQIQDHPLRRKLRGRELVVLALPEGRSATLLSDCVTDNSEALRDWVRFYWQHPEYRDELVDGRGLQRFDDQKFTVE</sequence>
<feature type="transmembrane region" description="Helical" evidence="1">
    <location>
        <begin position="117"/>
        <end position="134"/>
    </location>
</feature>
<keyword evidence="1" id="KW-1133">Transmembrane helix</keyword>
<feature type="transmembrane region" description="Helical" evidence="1">
    <location>
        <begin position="37"/>
        <end position="60"/>
    </location>
</feature>
<reference evidence="2 3" key="1">
    <citation type="journal article" date="2019" name="Emerg. Microbes Infect.">
        <title>Comprehensive subspecies identification of 175 nontuberculous mycobacteria species based on 7547 genomic profiles.</title>
        <authorList>
            <person name="Matsumoto Y."/>
            <person name="Kinjo T."/>
            <person name="Motooka D."/>
            <person name="Nabeya D."/>
            <person name="Jung N."/>
            <person name="Uechi K."/>
            <person name="Horii T."/>
            <person name="Iida T."/>
            <person name="Fujita J."/>
            <person name="Nakamura S."/>
        </authorList>
    </citation>
    <scope>NUCLEOTIDE SEQUENCE [LARGE SCALE GENOMIC DNA]</scope>
    <source>
        <strain evidence="2 3">JCM 12603</strain>
    </source>
</reference>
<proteinExistence type="predicted"/>
<dbReference type="KEGG" id="mpof:MPOR_00810"/>
<dbReference type="Proteomes" id="UP000466785">
    <property type="component" value="Chromosome"/>
</dbReference>
<dbReference type="AlphaFoldDB" id="A0A6N4V2C2"/>
<dbReference type="EMBL" id="AP022570">
    <property type="protein sequence ID" value="BBX49055.1"/>
    <property type="molecule type" value="Genomic_DNA"/>
</dbReference>
<evidence type="ECO:0000256" key="1">
    <source>
        <dbReference type="SAM" id="Phobius"/>
    </source>
</evidence>
<gene>
    <name evidence="2" type="ORF">MPOR_00810</name>
</gene>
<keyword evidence="1" id="KW-0472">Membrane</keyword>
<accession>A0A6N4V2C2</accession>
<protein>
    <submittedName>
        <fullName evidence="2">Uncharacterized protein</fullName>
    </submittedName>
</protein>
<name>A0A6N4V2C2_9MYCO</name>
<feature type="transmembrane region" description="Helical" evidence="1">
    <location>
        <begin position="81"/>
        <end position="105"/>
    </location>
</feature>
<evidence type="ECO:0000313" key="3">
    <source>
        <dbReference type="Proteomes" id="UP000466785"/>
    </source>
</evidence>
<evidence type="ECO:0000313" key="2">
    <source>
        <dbReference type="EMBL" id="BBX49055.1"/>
    </source>
</evidence>
<keyword evidence="3" id="KW-1185">Reference proteome</keyword>
<dbReference type="RefSeq" id="WP_163672046.1">
    <property type="nucleotide sequence ID" value="NZ_AP022570.1"/>
</dbReference>
<keyword evidence="1" id="KW-0812">Transmembrane</keyword>
<organism evidence="2 3">
    <name type="scientific">Mycolicibacterium poriferae</name>
    <dbReference type="NCBI Taxonomy" id="39694"/>
    <lineage>
        <taxon>Bacteria</taxon>
        <taxon>Bacillati</taxon>
        <taxon>Actinomycetota</taxon>
        <taxon>Actinomycetes</taxon>
        <taxon>Mycobacteriales</taxon>
        <taxon>Mycobacteriaceae</taxon>
        <taxon>Mycolicibacterium</taxon>
    </lineage>
</organism>